<reference evidence="4" key="2">
    <citation type="submission" date="2021-04" db="EMBL/GenBank/DDBJ databases">
        <title>Saccharothrix algeriensis WGS.</title>
        <authorList>
            <person name="Stuskova K."/>
            <person name="Hakalova E."/>
            <person name="Tebbal A.B."/>
            <person name="Eichmeier A."/>
        </authorList>
    </citation>
    <scope>NUCLEOTIDE SEQUENCE</scope>
    <source>
        <strain evidence="4">NRRL B-24137</strain>
    </source>
</reference>
<keyword evidence="2" id="KW-0732">Signal</keyword>
<feature type="region of interest" description="Disordered" evidence="1">
    <location>
        <begin position="29"/>
        <end position="73"/>
    </location>
</feature>
<evidence type="ECO:0000313" key="6">
    <source>
        <dbReference type="Proteomes" id="UP001195724"/>
    </source>
</evidence>
<name>A0A8T8HYA2_9PSEU</name>
<dbReference type="PROSITE" id="PS51257">
    <property type="entry name" value="PROKAR_LIPOPROTEIN"/>
    <property type="match status" value="1"/>
</dbReference>
<evidence type="ECO:0000256" key="2">
    <source>
        <dbReference type="SAM" id="SignalP"/>
    </source>
</evidence>
<accession>A0A8T8HYA2</accession>
<proteinExistence type="predicted"/>
<dbReference type="EMBL" id="CP072788">
    <property type="protein sequence ID" value="QTR03200.1"/>
    <property type="molecule type" value="Genomic_DNA"/>
</dbReference>
<evidence type="ECO:0000313" key="4">
    <source>
        <dbReference type="EMBL" id="QTR03200.1"/>
    </source>
</evidence>
<dbReference type="AlphaFoldDB" id="A0A8T8HYA2"/>
<evidence type="ECO:0000313" key="5">
    <source>
        <dbReference type="Proteomes" id="UP000671828"/>
    </source>
</evidence>
<evidence type="ECO:0008006" key="7">
    <source>
        <dbReference type="Google" id="ProtNLM"/>
    </source>
</evidence>
<dbReference type="RefSeq" id="WP_204845516.1">
    <property type="nucleotide sequence ID" value="NZ_JAFBCL010000001.1"/>
</dbReference>
<protein>
    <recommendedName>
        <fullName evidence="7">Lipoprotein</fullName>
    </recommendedName>
</protein>
<dbReference type="Proteomes" id="UP001195724">
    <property type="component" value="Unassembled WGS sequence"/>
</dbReference>
<gene>
    <name evidence="4" type="ORF">J7S33_30320</name>
    <name evidence="3" type="ORF">JOE68_005798</name>
</gene>
<reference evidence="3 6" key="1">
    <citation type="submission" date="2021-01" db="EMBL/GenBank/DDBJ databases">
        <title>Sequencing the genomes of 1000 actinobacteria strains.</title>
        <authorList>
            <person name="Klenk H.-P."/>
        </authorList>
    </citation>
    <scope>NUCLEOTIDE SEQUENCE [LARGE SCALE GENOMIC DNA]</scope>
    <source>
        <strain evidence="3 6">DSM 44581</strain>
    </source>
</reference>
<evidence type="ECO:0000256" key="1">
    <source>
        <dbReference type="SAM" id="MobiDB-lite"/>
    </source>
</evidence>
<keyword evidence="6" id="KW-1185">Reference proteome</keyword>
<feature type="chain" id="PRO_5039466809" description="Lipoprotein" evidence="2">
    <location>
        <begin position="21"/>
        <end position="213"/>
    </location>
</feature>
<feature type="signal peptide" evidence="2">
    <location>
        <begin position="1"/>
        <end position="20"/>
    </location>
</feature>
<feature type="compositionally biased region" description="Low complexity" evidence="1">
    <location>
        <begin position="29"/>
        <end position="70"/>
    </location>
</feature>
<dbReference type="Proteomes" id="UP000671828">
    <property type="component" value="Chromosome"/>
</dbReference>
<evidence type="ECO:0000313" key="3">
    <source>
        <dbReference type="EMBL" id="MBM7814933.1"/>
    </source>
</evidence>
<dbReference type="EMBL" id="JAFBCL010000001">
    <property type="protein sequence ID" value="MBM7814933.1"/>
    <property type="molecule type" value="Genomic_DNA"/>
</dbReference>
<sequence length="213" mass="21114">MRNTGALLAAVGVIALGVSACGGDTGGSAVPAPATSAADPAETSAAPSSTSASAPASAAAPADGDVTAPGSELKVGERAVVPFEYGTDKKGTIAITVTAIEQGDNADLASFGEKAKGITPFYIRVAVENVGGTDLSHSSVSLRAIGADGKSTGVIISGKTPQCESSTAKKDFTTAGAKYETCVLQGAREGSEVAGATFDKGDDYLKSPITWKR</sequence>
<organism evidence="4 5">
    <name type="scientific">Saccharothrix algeriensis</name>
    <dbReference type="NCBI Taxonomy" id="173560"/>
    <lineage>
        <taxon>Bacteria</taxon>
        <taxon>Bacillati</taxon>
        <taxon>Actinomycetota</taxon>
        <taxon>Actinomycetes</taxon>
        <taxon>Pseudonocardiales</taxon>
        <taxon>Pseudonocardiaceae</taxon>
        <taxon>Saccharothrix</taxon>
    </lineage>
</organism>